<accession>A0A1R1PIT9</accession>
<keyword evidence="1" id="KW-0732">Signal</keyword>
<dbReference type="EMBL" id="LSSK01000343">
    <property type="protein sequence ID" value="OMH83641.1"/>
    <property type="molecule type" value="Genomic_DNA"/>
</dbReference>
<reference evidence="4" key="1">
    <citation type="submission" date="2017-01" db="EMBL/GenBank/DDBJ databases">
        <authorList>
            <person name="Wang Y."/>
            <person name="White M."/>
            <person name="Kvist S."/>
            <person name="Moncalvo J.-M."/>
        </authorList>
    </citation>
    <scope>NUCLEOTIDE SEQUENCE [LARGE SCALE GENOMIC DNA]</scope>
    <source>
        <strain evidence="4">COL-18-3</strain>
    </source>
</reference>
<proteinExistence type="predicted"/>
<organism evidence="2 4">
    <name type="scientific">Zancudomyces culisetae</name>
    <name type="common">Gut fungus</name>
    <name type="synonym">Smittium culisetae</name>
    <dbReference type="NCBI Taxonomy" id="1213189"/>
    <lineage>
        <taxon>Eukaryota</taxon>
        <taxon>Fungi</taxon>
        <taxon>Fungi incertae sedis</taxon>
        <taxon>Zoopagomycota</taxon>
        <taxon>Kickxellomycotina</taxon>
        <taxon>Harpellomycetes</taxon>
        <taxon>Harpellales</taxon>
        <taxon>Legeriomycetaceae</taxon>
        <taxon>Zancudomyces</taxon>
    </lineage>
</organism>
<evidence type="ECO:0000313" key="3">
    <source>
        <dbReference type="EMBL" id="OMH83641.1"/>
    </source>
</evidence>
<dbReference type="AlphaFoldDB" id="A0A1R1PIT9"/>
<feature type="chain" id="PRO_5015068931" description="Secreted protein" evidence="1">
    <location>
        <begin position="16"/>
        <end position="68"/>
    </location>
</feature>
<name>A0A1R1PIT9_ZANCU</name>
<comment type="caution">
    <text evidence="2">The sequence shown here is derived from an EMBL/GenBank/DDBJ whole genome shotgun (WGS) entry which is preliminary data.</text>
</comment>
<dbReference type="EMBL" id="LSSK01001062">
    <property type="protein sequence ID" value="OMH80858.1"/>
    <property type="molecule type" value="Genomic_DNA"/>
</dbReference>
<keyword evidence="4" id="KW-1185">Reference proteome</keyword>
<sequence length="68" mass="7287">MALFASFCLVVLCASSNILVIGLPNHCWNSSNPANGPLLASSSTNRKYIKLHNSPILFCSGVPVNNNR</sequence>
<dbReference type="Proteomes" id="UP000188320">
    <property type="component" value="Unassembled WGS sequence"/>
</dbReference>
<reference evidence="2" key="2">
    <citation type="submission" date="2017-01" db="EMBL/GenBank/DDBJ databases">
        <authorList>
            <person name="Mah S.A."/>
            <person name="Swanson W.J."/>
            <person name="Moy G.W."/>
            <person name="Vacquier V.D."/>
        </authorList>
    </citation>
    <scope>NUCLEOTIDE SEQUENCE [LARGE SCALE GENOMIC DNA]</scope>
    <source>
        <strain evidence="2">COL-18-3</strain>
    </source>
</reference>
<evidence type="ECO:0000313" key="4">
    <source>
        <dbReference type="Proteomes" id="UP000188320"/>
    </source>
</evidence>
<feature type="signal peptide" evidence="1">
    <location>
        <begin position="1"/>
        <end position="15"/>
    </location>
</feature>
<evidence type="ECO:0000313" key="2">
    <source>
        <dbReference type="EMBL" id="OMH80858.1"/>
    </source>
</evidence>
<gene>
    <name evidence="3" type="ORF">AX774_g2846</name>
    <name evidence="2" type="ORF">AX774_g5698</name>
</gene>
<evidence type="ECO:0000256" key="1">
    <source>
        <dbReference type="SAM" id="SignalP"/>
    </source>
</evidence>
<evidence type="ECO:0008006" key="5">
    <source>
        <dbReference type="Google" id="ProtNLM"/>
    </source>
</evidence>
<protein>
    <recommendedName>
        <fullName evidence="5">Secreted protein</fullName>
    </recommendedName>
</protein>